<name>I1CU13_RHIO9</name>
<sequence length="1523" mass="171188">MAAKSRIFFKYFTYFFKILNRCRVTEMNSLTRSRGSLDFRANSELAPLKNYTILALSNMLSANVDAGLKYSFSMGYHEDNNTRTAFMEVLSNILNQGTEFETLAETVMTDRYEKLIDIIVYSDLNITMSLCEICPSAKIDNIASVLLACYASRNKTMQLFKIVIQKEVETTDNETDLFRRTSIATRLLSAYAREQGSEYMRAVLLPVFQKLSELPRKEKSFELDPTKLSPGEDIQQNKKNVTLVTDLLLQAICNSVDLAPLSFREICHTIVTSVRERFPEVKYTAAGSFIFLRFFCPAIVSPESVGLLKNSSLISREMRRGLLMATKVIQNLANNVLFGAKETYMIALNDFLTDNIYKVATFLREISTCCDSTDSIVEDYKLNDEDYIRLHHVLTDNMEHLSKDLATRRYKPVHDLETLTALKREFDRFANILAQLGRPPQMPKKKSVSSKDYVYAASNQLYADFMRRNSDRGVESSGLKNVFYEGGVSKSARPVFYLIMRHIQVDSIDLELLVYHIICTLEANTNGPFEILIDFTLFCKDNEIPAQWFNQFMQLASEHIIDNINALHLYNPNSYLRTYLKKTQFSPIPHKLSKRMFFAVTLTELQEHIQTSEIKLPDSTLGLETDPSAVFFPVHKIIQYKTSIPLTMKLTQKGNYYKCKSATIRQSKRRYESSQPTTITERTIRPNDVPGRLLNMALLNLGSSDPNLRLASYRLLYALTRAFNFDVDKQLLDAKDLCLPANSTDFIVNISERIAAKEPMLTLEFLNECVMGYTKSEEATRYLVLLYMMPWLSNLSYYCGNSATNTMTKLVQAKIWKAIANVDDILNMVIDTFLNIALEHGIGSRQAEVVADTLVTLSNVTIRSKLIAFLRRVLNRTSFNPTRSLTDHETWPEIAILVRFLLMISFNNRGPLRRIMSEILNVVTLMAGIGPTLVRASVHGVIINLIQSLCTRMPLPAANVKKLQLILTELSDSKSRLLFGLNRTNANAFAIASETLNDTVEPISLNSVEIIVSKLSEVMNISAPNTDILNYWRARWMSLVTSTAFQFNPAIQPRSFIILGYLGREEIDDDLLYQILVALRGALAIFNESDPNLVVSIMMCLKNLVENLPSDSIYLLQLFWIAVTLVELNSPSIFATALELLEAVFRSLDVQGFFISSRVSEVLLTARAPIADIAQQLDGLCGVNFESHFSFAIAGIMMKGMRYSDMKMTIYNCLYTFLSIERKQHEKGNEVVTEKINASILGYMTALLPMAAKNDAVDDLLKLAGISENVGPDRKTYEGIFDKLDVPDNITALLVISLLATMNLAVDTESERLFIYGLLSEAAISIPEVFVLIYDSLLPKMNQIVVNSQTKPLLECVKSILVTACSNPSFSNPKDTSQKALLDKVGFSALCDSTFGVATSSSLKNTKLAMVKPYPPTDRASGLNPTLFPYISDLPGKLEFEPDGYMLGLIRDPQAVENGPDIKPLDSETLRDAFSLREGPIPGFDASVLGTDDATTTEGNYEGTQGINKNKGVPTHALNDRTQ</sequence>
<dbReference type="OMA" id="AMAYHED"/>
<dbReference type="InterPro" id="IPR039360">
    <property type="entry name" value="Ras_GTPase"/>
</dbReference>
<dbReference type="GO" id="GO:0005096">
    <property type="term" value="F:GTPase activator activity"/>
    <property type="evidence" value="ECO:0007669"/>
    <property type="project" value="UniProtKB-KW"/>
</dbReference>
<evidence type="ECO:0000256" key="3">
    <source>
        <dbReference type="SAM" id="MobiDB-lite"/>
    </source>
</evidence>
<reference evidence="6 7" key="1">
    <citation type="journal article" date="2009" name="PLoS Genet.">
        <title>Genomic analysis of the basal lineage fungus Rhizopus oryzae reveals a whole-genome duplication.</title>
        <authorList>
            <person name="Ma L.-J."/>
            <person name="Ibrahim A.S."/>
            <person name="Skory C."/>
            <person name="Grabherr M.G."/>
            <person name="Burger G."/>
            <person name="Butler M."/>
            <person name="Elias M."/>
            <person name="Idnurm A."/>
            <person name="Lang B.F."/>
            <person name="Sone T."/>
            <person name="Abe A."/>
            <person name="Calvo S.E."/>
            <person name="Corrochano L.M."/>
            <person name="Engels R."/>
            <person name="Fu J."/>
            <person name="Hansberg W."/>
            <person name="Kim J.-M."/>
            <person name="Kodira C.D."/>
            <person name="Koehrsen M.J."/>
            <person name="Liu B."/>
            <person name="Miranda-Saavedra D."/>
            <person name="O'Leary S."/>
            <person name="Ortiz-Castellanos L."/>
            <person name="Poulter R."/>
            <person name="Rodriguez-Romero J."/>
            <person name="Ruiz-Herrera J."/>
            <person name="Shen Y.-Q."/>
            <person name="Zeng Q."/>
            <person name="Galagan J."/>
            <person name="Birren B.W."/>
            <person name="Cuomo C.A."/>
            <person name="Wickes B.L."/>
        </authorList>
    </citation>
    <scope>NUCLEOTIDE SEQUENCE [LARGE SCALE GENOMIC DNA]</scope>
    <source>
        <strain evidence="7">RA 99-880 / ATCC MYA-4621 / FGSC 9543 / NRRL 43880</strain>
    </source>
</reference>
<evidence type="ECO:0008006" key="8">
    <source>
        <dbReference type="Google" id="ProtNLM"/>
    </source>
</evidence>
<proteinExistence type="predicted"/>
<dbReference type="EMBL" id="CH476752">
    <property type="protein sequence ID" value="EIE91943.1"/>
    <property type="molecule type" value="Genomic_DNA"/>
</dbReference>
<feature type="domain" description="Ras-GAP" evidence="4">
    <location>
        <begin position="138"/>
        <end position="334"/>
    </location>
</feature>
<dbReference type="InterPro" id="IPR016024">
    <property type="entry name" value="ARM-type_fold"/>
</dbReference>
<keyword evidence="7" id="KW-1185">Reference proteome</keyword>
<dbReference type="GeneID" id="93623619"/>
<dbReference type="Gene3D" id="3.40.525.10">
    <property type="entry name" value="CRAL-TRIO lipid binding domain"/>
    <property type="match status" value="1"/>
</dbReference>
<feature type="compositionally biased region" description="Polar residues" evidence="3">
    <location>
        <begin position="1493"/>
        <end position="1508"/>
    </location>
</feature>
<evidence type="ECO:0000256" key="2">
    <source>
        <dbReference type="ARBA" id="ARBA00022553"/>
    </source>
</evidence>
<dbReference type="InterPro" id="IPR001251">
    <property type="entry name" value="CRAL-TRIO_dom"/>
</dbReference>
<feature type="region of interest" description="Disordered" evidence="3">
    <location>
        <begin position="1485"/>
        <end position="1523"/>
    </location>
</feature>
<dbReference type="InParanoid" id="I1CU13"/>
<dbReference type="Gene3D" id="1.10.506.10">
    <property type="entry name" value="GTPase Activation - p120gap, domain 1"/>
    <property type="match status" value="2"/>
</dbReference>
<dbReference type="STRING" id="246409.I1CU13"/>
<evidence type="ECO:0000259" key="5">
    <source>
        <dbReference type="PROSITE" id="PS50191"/>
    </source>
</evidence>
<dbReference type="VEuPathDB" id="FungiDB:RO3G_16654"/>
<organism evidence="6 7">
    <name type="scientific">Rhizopus delemar (strain RA 99-880 / ATCC MYA-4621 / FGSC 9543 / NRRL 43880)</name>
    <name type="common">Mucormycosis agent</name>
    <name type="synonym">Rhizopus arrhizus var. delemar</name>
    <dbReference type="NCBI Taxonomy" id="246409"/>
    <lineage>
        <taxon>Eukaryota</taxon>
        <taxon>Fungi</taxon>
        <taxon>Fungi incertae sedis</taxon>
        <taxon>Mucoromycota</taxon>
        <taxon>Mucoromycotina</taxon>
        <taxon>Mucoromycetes</taxon>
        <taxon>Mucorales</taxon>
        <taxon>Mucorineae</taxon>
        <taxon>Rhizopodaceae</taxon>
        <taxon>Rhizopus</taxon>
    </lineage>
</organism>
<dbReference type="InterPro" id="IPR001936">
    <property type="entry name" value="RasGAP_dom"/>
</dbReference>
<dbReference type="SMART" id="SM00323">
    <property type="entry name" value="RasGAP"/>
    <property type="match status" value="1"/>
</dbReference>
<dbReference type="InterPro" id="IPR036865">
    <property type="entry name" value="CRAL-TRIO_dom_sf"/>
</dbReference>
<dbReference type="PROSITE" id="PS00509">
    <property type="entry name" value="RAS_GTPASE_ACTIV_1"/>
    <property type="match status" value="1"/>
</dbReference>
<evidence type="ECO:0000313" key="7">
    <source>
        <dbReference type="Proteomes" id="UP000009138"/>
    </source>
</evidence>
<feature type="domain" description="CRAL-TRIO" evidence="5">
    <location>
        <begin position="471"/>
        <end position="628"/>
    </location>
</feature>
<dbReference type="CDD" id="cd00170">
    <property type="entry name" value="SEC14"/>
    <property type="match status" value="1"/>
</dbReference>
<dbReference type="SUPFAM" id="SSF48371">
    <property type="entry name" value="ARM repeat"/>
    <property type="match status" value="1"/>
</dbReference>
<dbReference type="OrthoDB" id="28245at2759"/>
<dbReference type="PROSITE" id="PS50191">
    <property type="entry name" value="CRAL_TRIO"/>
    <property type="match status" value="1"/>
</dbReference>
<evidence type="ECO:0000259" key="4">
    <source>
        <dbReference type="PROSITE" id="PS50018"/>
    </source>
</evidence>
<dbReference type="InterPro" id="IPR023152">
    <property type="entry name" value="RasGAP_CS"/>
</dbReference>
<dbReference type="PANTHER" id="PTHR10194">
    <property type="entry name" value="RAS GTPASE-ACTIVATING PROTEINS"/>
    <property type="match status" value="1"/>
</dbReference>
<keyword evidence="1" id="KW-0343">GTPase activation</keyword>
<dbReference type="InterPro" id="IPR008936">
    <property type="entry name" value="Rho_GTPase_activation_prot"/>
</dbReference>
<dbReference type="Proteomes" id="UP000009138">
    <property type="component" value="Unassembled WGS sequence"/>
</dbReference>
<protein>
    <recommendedName>
        <fullName evidence="8">Ras-GAP domain-containing protein</fullName>
    </recommendedName>
</protein>
<dbReference type="Pfam" id="PF13716">
    <property type="entry name" value="CRAL_TRIO_2"/>
    <property type="match status" value="1"/>
</dbReference>
<evidence type="ECO:0000256" key="1">
    <source>
        <dbReference type="ARBA" id="ARBA00022468"/>
    </source>
</evidence>
<dbReference type="SUPFAM" id="SSF48350">
    <property type="entry name" value="GTPase activation domain, GAP"/>
    <property type="match status" value="1"/>
</dbReference>
<keyword evidence="2" id="KW-0597">Phosphoprotein</keyword>
<dbReference type="RefSeq" id="XP_067527339.1">
    <property type="nucleotide sequence ID" value="XM_067671238.1"/>
</dbReference>
<gene>
    <name evidence="6" type="ORF">RO3G_16654</name>
</gene>
<evidence type="ECO:0000313" key="6">
    <source>
        <dbReference type="EMBL" id="EIE91943.1"/>
    </source>
</evidence>
<dbReference type="PANTHER" id="PTHR10194:SF142">
    <property type="entry name" value="NEUROFIBROMIN"/>
    <property type="match status" value="1"/>
</dbReference>
<accession>I1CU13</accession>
<dbReference type="PROSITE" id="PS50018">
    <property type="entry name" value="RAS_GTPASE_ACTIV_2"/>
    <property type="match status" value="1"/>
</dbReference>
<dbReference type="eggNOG" id="KOG1826">
    <property type="taxonomic scope" value="Eukaryota"/>
</dbReference>
<dbReference type="Pfam" id="PF00616">
    <property type="entry name" value="RasGAP"/>
    <property type="match status" value="2"/>
</dbReference>